<keyword evidence="3" id="KW-1185">Reference proteome</keyword>
<dbReference type="Proteomes" id="UP000784294">
    <property type="component" value="Unassembled WGS sequence"/>
</dbReference>
<feature type="region of interest" description="Disordered" evidence="1">
    <location>
        <begin position="172"/>
        <end position="232"/>
    </location>
</feature>
<sequence>MATLKSLAEQIDYEEALLSGDGSSSGEPRLSRHSSKEMSSSSSGTDAGGSGASRSADEVNRILRDQVKRLRGQLQRFCLRVQRRRAACEVARDYERVRDVWHLKMVAIRSRLEALTATEDSVQLDPLGLAREPQSLPDKRRQLKRQGTHMKHEGRIFADKSASTLLSVDGRAEHTSLQPSDEVSETSPGEMLQKRWDEEENEEVGEQEVEEKEEKEEKEAMVETGSDQAEMEAGSLTAGQLHQAECNVLEMELQEMRKCIAEWRSCEAENGRNTTNMPPERSTAIEGGLSPKELDTVAVSSGVLFVTGSSGGLEEAAVSGLHAEPFSFLVDTARLSADCDKLLASLKTHLLRVNSICDNWRRLVKAQAKLVEQTNLLDETTHRAIASVASLASPRTGRRSLHTQLAHLAGQLVDWQAWLRVSWRPAGLVFADVDADVNADAEAGEPALGNAEAGRSDAEQLVIRFDQLRGVAGRFVLTAPARGPAVDALVADAAHHLIRVAGRLGELGRRAEAAAHGLAEREQALKRCLETLDEVERAAGLVSFHDLDGIDDQQKMKKKKKKKKNGEEEDEKEEEEDEEKEKEKSGISRGEVRVPERLEVERLAEVDSFEEAKRRLGRIVSAESRLEAAQQTVLSGLHQASLLAVARHRELCFEAELVRDDESETGSPRDGLHDE</sequence>
<name>A0A3S5AWP6_9PLAT</name>
<gene>
    <name evidence="2" type="ORF">PXEA_LOCUS33041</name>
</gene>
<feature type="region of interest" description="Disordered" evidence="1">
    <location>
        <begin position="553"/>
        <end position="589"/>
    </location>
</feature>
<reference evidence="2" key="1">
    <citation type="submission" date="2018-11" db="EMBL/GenBank/DDBJ databases">
        <authorList>
            <consortium name="Pathogen Informatics"/>
        </authorList>
    </citation>
    <scope>NUCLEOTIDE SEQUENCE</scope>
</reference>
<feature type="compositionally biased region" description="Polar residues" evidence="1">
    <location>
        <begin position="175"/>
        <end position="187"/>
    </location>
</feature>
<feature type="region of interest" description="Disordered" evidence="1">
    <location>
        <begin position="18"/>
        <end position="58"/>
    </location>
</feature>
<proteinExistence type="predicted"/>
<feature type="non-terminal residue" evidence="2">
    <location>
        <position position="1"/>
    </location>
</feature>
<feature type="compositionally biased region" description="Acidic residues" evidence="1">
    <location>
        <begin position="198"/>
        <end position="214"/>
    </location>
</feature>
<protein>
    <submittedName>
        <fullName evidence="2">Uncharacterized protein</fullName>
    </submittedName>
</protein>
<accession>A0A3S5AWP6</accession>
<comment type="caution">
    <text evidence="2">The sequence shown here is derived from an EMBL/GenBank/DDBJ whole genome shotgun (WGS) entry which is preliminary data.</text>
</comment>
<evidence type="ECO:0000313" key="3">
    <source>
        <dbReference type="Proteomes" id="UP000784294"/>
    </source>
</evidence>
<dbReference type="EMBL" id="CAAALY010261852">
    <property type="protein sequence ID" value="VEL39601.1"/>
    <property type="molecule type" value="Genomic_DNA"/>
</dbReference>
<evidence type="ECO:0000256" key="1">
    <source>
        <dbReference type="SAM" id="MobiDB-lite"/>
    </source>
</evidence>
<feature type="compositionally biased region" description="Acidic residues" evidence="1">
    <location>
        <begin position="567"/>
        <end position="580"/>
    </location>
</feature>
<dbReference type="OrthoDB" id="18853at2759"/>
<organism evidence="2 3">
    <name type="scientific">Protopolystoma xenopodis</name>
    <dbReference type="NCBI Taxonomy" id="117903"/>
    <lineage>
        <taxon>Eukaryota</taxon>
        <taxon>Metazoa</taxon>
        <taxon>Spiralia</taxon>
        <taxon>Lophotrochozoa</taxon>
        <taxon>Platyhelminthes</taxon>
        <taxon>Monogenea</taxon>
        <taxon>Polyopisthocotylea</taxon>
        <taxon>Polystomatidea</taxon>
        <taxon>Polystomatidae</taxon>
        <taxon>Protopolystoma</taxon>
    </lineage>
</organism>
<dbReference type="AlphaFoldDB" id="A0A3S5AWP6"/>
<evidence type="ECO:0000313" key="2">
    <source>
        <dbReference type="EMBL" id="VEL39601.1"/>
    </source>
</evidence>